<evidence type="ECO:0000313" key="3">
    <source>
        <dbReference type="EMBL" id="KAG0143262.1"/>
    </source>
</evidence>
<sequence>MDTTPTPDRAAFSFPKSVEPTMIPLPSTPPSVSNRSMTPISPISSAHSHSRSSTTLADRRKTQASRYLTSEDFKSDFAIKLQTLRQREREPIDSNNQLNSSSPSSNSSTPSSRSLAALRVLTHEKKTPPRDSVTTLATSQHPPSWPSNLSPPITLKSDLDHTSSTPEPTTTIPDISVGLSLNQIGSILGPQDPTKNIEHDNLVTRHEAFNDPPDESQSGMSEHGDEARYEVIGKLADELAQQLETNDKLSYELGRLKSNHAQLQAEAIENDDEIKILRERLRLLDNHDPIDCEQSRNEIESMNRELAHELAITRRSICRLHLELQASRQAATTSTSQSTPVNSLRSPIIHDQQQVGYDCSSRPTSLPTLSTQFTSYTTKSTSVESLNSPLPTPSLQNSDSIDSLRLKVSQLQLELKDCQESRIATETTLSAFKNLIETKPLINELTSDINTTDPRPTTWGLNNLLSRPIPVSPNNTNATDNNKPNTSFLFTTPWTSLKSKELIKSPPPSSSSLISSFSLYKLFGTDDRKQTISEEEGGGGERQEVVINHKSGDGKEIDQQVTQTHTDTHGLGLQIEPVVNSNPIKSNHEIKT</sequence>
<feature type="compositionally biased region" description="Low complexity" evidence="2">
    <location>
        <begin position="39"/>
        <end position="53"/>
    </location>
</feature>
<evidence type="ECO:0000313" key="4">
    <source>
        <dbReference type="Proteomes" id="UP000886653"/>
    </source>
</evidence>
<feature type="region of interest" description="Disordered" evidence="2">
    <location>
        <begin position="1"/>
        <end position="72"/>
    </location>
</feature>
<keyword evidence="4" id="KW-1185">Reference proteome</keyword>
<organism evidence="3 4">
    <name type="scientific">Cronartium quercuum f. sp. fusiforme G11</name>
    <dbReference type="NCBI Taxonomy" id="708437"/>
    <lineage>
        <taxon>Eukaryota</taxon>
        <taxon>Fungi</taxon>
        <taxon>Dikarya</taxon>
        <taxon>Basidiomycota</taxon>
        <taxon>Pucciniomycotina</taxon>
        <taxon>Pucciniomycetes</taxon>
        <taxon>Pucciniales</taxon>
        <taxon>Coleosporiaceae</taxon>
        <taxon>Cronartium</taxon>
    </lineage>
</organism>
<name>A0A9P6NCW5_9BASI</name>
<comment type="caution">
    <text evidence="3">The sequence shown here is derived from an EMBL/GenBank/DDBJ whole genome shotgun (WGS) entry which is preliminary data.</text>
</comment>
<feature type="coiled-coil region" evidence="1">
    <location>
        <begin position="246"/>
        <end position="280"/>
    </location>
</feature>
<proteinExistence type="predicted"/>
<reference evidence="3" key="1">
    <citation type="submission" date="2013-11" db="EMBL/GenBank/DDBJ databases">
        <title>Genome sequence of the fusiform rust pathogen reveals effectors for host alternation and coevolution with pine.</title>
        <authorList>
            <consortium name="DOE Joint Genome Institute"/>
            <person name="Smith K."/>
            <person name="Pendleton A."/>
            <person name="Kubisiak T."/>
            <person name="Anderson C."/>
            <person name="Salamov A."/>
            <person name="Aerts A."/>
            <person name="Riley R."/>
            <person name="Clum A."/>
            <person name="Lindquist E."/>
            <person name="Ence D."/>
            <person name="Campbell M."/>
            <person name="Kronenberg Z."/>
            <person name="Feau N."/>
            <person name="Dhillon B."/>
            <person name="Hamelin R."/>
            <person name="Burleigh J."/>
            <person name="Smith J."/>
            <person name="Yandell M."/>
            <person name="Nelson C."/>
            <person name="Grigoriev I."/>
            <person name="Davis J."/>
        </authorList>
    </citation>
    <scope>NUCLEOTIDE SEQUENCE</scope>
    <source>
        <strain evidence="3">G11</strain>
    </source>
</reference>
<feature type="region of interest" description="Disordered" evidence="2">
    <location>
        <begin position="557"/>
        <end position="592"/>
    </location>
</feature>
<feature type="compositionally biased region" description="Polar residues" evidence="2">
    <location>
        <begin position="132"/>
        <end position="151"/>
    </location>
</feature>
<accession>A0A9P6NCW5</accession>
<dbReference type="Proteomes" id="UP000886653">
    <property type="component" value="Unassembled WGS sequence"/>
</dbReference>
<feature type="compositionally biased region" description="Low complexity" evidence="2">
    <location>
        <begin position="162"/>
        <end position="176"/>
    </location>
</feature>
<evidence type="ECO:0000256" key="2">
    <source>
        <dbReference type="SAM" id="MobiDB-lite"/>
    </source>
</evidence>
<gene>
    <name evidence="3" type="ORF">CROQUDRAFT_96548</name>
</gene>
<feature type="compositionally biased region" description="Low complexity" evidence="2">
    <location>
        <begin position="94"/>
        <end position="114"/>
    </location>
</feature>
<protein>
    <submittedName>
        <fullName evidence="3">Uncharacterized protein</fullName>
    </submittedName>
</protein>
<evidence type="ECO:0000256" key="1">
    <source>
        <dbReference type="SAM" id="Coils"/>
    </source>
</evidence>
<dbReference type="OrthoDB" id="2502284at2759"/>
<dbReference type="EMBL" id="MU167324">
    <property type="protein sequence ID" value="KAG0143262.1"/>
    <property type="molecule type" value="Genomic_DNA"/>
</dbReference>
<keyword evidence="1" id="KW-0175">Coiled coil</keyword>
<feature type="region of interest" description="Disordered" evidence="2">
    <location>
        <begin position="85"/>
        <end position="176"/>
    </location>
</feature>
<dbReference type="AlphaFoldDB" id="A0A9P6NCW5"/>